<accession>A0A8S1IYY7</accession>
<dbReference type="EMBL" id="CAJHUC010001147">
    <property type="protein sequence ID" value="CAD7699992.1"/>
    <property type="molecule type" value="Genomic_DNA"/>
</dbReference>
<evidence type="ECO:0000313" key="2">
    <source>
        <dbReference type="Proteomes" id="UP000708148"/>
    </source>
</evidence>
<keyword evidence="2" id="KW-1185">Reference proteome</keyword>
<organism evidence="1 2">
    <name type="scientific">Ostreobium quekettii</name>
    <dbReference type="NCBI Taxonomy" id="121088"/>
    <lineage>
        <taxon>Eukaryota</taxon>
        <taxon>Viridiplantae</taxon>
        <taxon>Chlorophyta</taxon>
        <taxon>core chlorophytes</taxon>
        <taxon>Ulvophyceae</taxon>
        <taxon>TCBD clade</taxon>
        <taxon>Bryopsidales</taxon>
        <taxon>Ostreobineae</taxon>
        <taxon>Ostreobiaceae</taxon>
        <taxon>Ostreobium</taxon>
    </lineage>
</organism>
<dbReference type="AlphaFoldDB" id="A0A8S1IYY7"/>
<comment type="caution">
    <text evidence="1">The sequence shown here is derived from an EMBL/GenBank/DDBJ whole genome shotgun (WGS) entry which is preliminary data.</text>
</comment>
<reference evidence="1" key="1">
    <citation type="submission" date="2020-12" db="EMBL/GenBank/DDBJ databases">
        <authorList>
            <person name="Iha C."/>
        </authorList>
    </citation>
    <scope>NUCLEOTIDE SEQUENCE</scope>
</reference>
<protein>
    <submittedName>
        <fullName evidence="1">Uncharacterized protein</fullName>
    </submittedName>
</protein>
<name>A0A8S1IYY7_9CHLO</name>
<proteinExistence type="predicted"/>
<gene>
    <name evidence="1" type="ORF">OSTQU699_LOCUS5348</name>
</gene>
<dbReference type="Proteomes" id="UP000708148">
    <property type="component" value="Unassembled WGS sequence"/>
</dbReference>
<sequence length="118" mass="13235">MQMQAQYYYLACGSVAKHRQWIGSGLIGGWVNHRPYSPQESFEATAYSNDHANLWRLAIMRLPQNRHIQATCSRTPLISGRQPSICCRTSLKRSSLKGFPRMPQLTAIGAALIAHNGH</sequence>
<evidence type="ECO:0000313" key="1">
    <source>
        <dbReference type="EMBL" id="CAD7699992.1"/>
    </source>
</evidence>